<gene>
    <name evidence="2" type="ORF">MJG50_18660</name>
</gene>
<dbReference type="GO" id="GO:0008289">
    <property type="term" value="F:lipid binding"/>
    <property type="evidence" value="ECO:0007669"/>
    <property type="project" value="UniProtKB-KW"/>
</dbReference>
<dbReference type="InterPro" id="IPR050270">
    <property type="entry name" value="DegV_domain_contain"/>
</dbReference>
<keyword evidence="1" id="KW-0446">Lipid-binding</keyword>
<dbReference type="RefSeq" id="WP_240257279.1">
    <property type="nucleotide sequence ID" value="NZ_JAKTTI010000039.1"/>
</dbReference>
<dbReference type="NCBIfam" id="TIGR00762">
    <property type="entry name" value="DegV"/>
    <property type="match status" value="1"/>
</dbReference>
<dbReference type="EMBL" id="JAKTTI010000039">
    <property type="protein sequence ID" value="MCH1627361.1"/>
    <property type="molecule type" value="Genomic_DNA"/>
</dbReference>
<protein>
    <submittedName>
        <fullName evidence="2">DegV family protein</fullName>
    </submittedName>
</protein>
<dbReference type="InterPro" id="IPR043168">
    <property type="entry name" value="DegV_C"/>
</dbReference>
<dbReference type="PROSITE" id="PS51482">
    <property type="entry name" value="DEGV"/>
    <property type="match status" value="1"/>
</dbReference>
<evidence type="ECO:0000313" key="3">
    <source>
        <dbReference type="Proteomes" id="UP001431131"/>
    </source>
</evidence>
<sequence>MERIAWVTDSTAYLDEELRRNKDIYVIPITIFFDEEEFLDGVTIQPDEFFKRLKTTSTIPKTSQPSIGSFVDLYNQLAENYDRVISIHVASKLSGTYSSALQASEIVSIPVTVIDSKILTYPLSALLKEGIIRYQTGDSIEEIEGHIKRLADCNETYVLIGSLEQLHRSGRMNTAQYYLGSMLQIKPIISIEDGTLSVKEKVRSEKKATERVLDYLKKSLKSNNIEEVFILYGLHDDKAMEWKKKIREFAEHVKINAYPLGTALGVHAGEETIGISWINK</sequence>
<evidence type="ECO:0000313" key="2">
    <source>
        <dbReference type="EMBL" id="MCH1627361.1"/>
    </source>
</evidence>
<dbReference type="InterPro" id="IPR003797">
    <property type="entry name" value="DegV"/>
</dbReference>
<dbReference type="SUPFAM" id="SSF82549">
    <property type="entry name" value="DAK1/DegV-like"/>
    <property type="match status" value="1"/>
</dbReference>
<dbReference type="Gene3D" id="3.30.1180.10">
    <property type="match status" value="1"/>
</dbReference>
<dbReference type="PANTHER" id="PTHR33434:SF2">
    <property type="entry name" value="FATTY ACID-BINDING PROTEIN TM_1468"/>
    <property type="match status" value="1"/>
</dbReference>
<organism evidence="2 3">
    <name type="scientific">Fredinandcohnia quinoae</name>
    <dbReference type="NCBI Taxonomy" id="2918902"/>
    <lineage>
        <taxon>Bacteria</taxon>
        <taxon>Bacillati</taxon>
        <taxon>Bacillota</taxon>
        <taxon>Bacilli</taxon>
        <taxon>Bacillales</taxon>
        <taxon>Bacillaceae</taxon>
        <taxon>Fredinandcohnia</taxon>
    </lineage>
</organism>
<proteinExistence type="predicted"/>
<reference evidence="2" key="1">
    <citation type="submission" date="2022-02" db="EMBL/GenBank/DDBJ databases">
        <title>Fredinandcohnia quinoae sp. nov. isolated from Chenopodium quinoa seeds.</title>
        <authorList>
            <person name="Saati-Santamaria Z."/>
            <person name="Flores-Felix J.D."/>
            <person name="Igual J.M."/>
            <person name="Velazquez E."/>
            <person name="Garcia-Fraile P."/>
            <person name="Martinez-Molina E."/>
        </authorList>
    </citation>
    <scope>NUCLEOTIDE SEQUENCE</scope>
    <source>
        <strain evidence="2">SECRCQ15</strain>
    </source>
</reference>
<name>A0AAW5E369_9BACI</name>
<dbReference type="Proteomes" id="UP001431131">
    <property type="component" value="Unassembled WGS sequence"/>
</dbReference>
<dbReference type="Gene3D" id="3.40.50.10170">
    <property type="match status" value="1"/>
</dbReference>
<accession>A0AAW5E369</accession>
<dbReference type="Pfam" id="PF02645">
    <property type="entry name" value="DegV"/>
    <property type="match status" value="1"/>
</dbReference>
<dbReference type="PANTHER" id="PTHR33434">
    <property type="entry name" value="DEGV DOMAIN-CONTAINING PROTEIN DR_1986-RELATED"/>
    <property type="match status" value="1"/>
</dbReference>
<evidence type="ECO:0000256" key="1">
    <source>
        <dbReference type="ARBA" id="ARBA00023121"/>
    </source>
</evidence>
<comment type="caution">
    <text evidence="2">The sequence shown here is derived from an EMBL/GenBank/DDBJ whole genome shotgun (WGS) entry which is preliminary data.</text>
</comment>
<dbReference type="AlphaFoldDB" id="A0AAW5E369"/>
<keyword evidence="3" id="KW-1185">Reference proteome</keyword>